<dbReference type="InterPro" id="IPR013785">
    <property type="entry name" value="Aldolase_TIM"/>
</dbReference>
<comment type="similarity">
    <text evidence="9">Belongs to the TrpF family.</text>
</comment>
<dbReference type="Proteomes" id="UP000198636">
    <property type="component" value="Unassembled WGS sequence"/>
</dbReference>
<evidence type="ECO:0000256" key="5">
    <source>
        <dbReference type="ARBA" id="ARBA00022605"/>
    </source>
</evidence>
<dbReference type="InterPro" id="IPR011060">
    <property type="entry name" value="RibuloseP-bd_barrel"/>
</dbReference>
<sequence length="222" mass="25192">MERMRKMKTIPKVKICGIRSMNDIEILNEYRPDYCGFVFAESKRKVGLTEVKELIPYLQKEILPVGVFVDQEITFIMKAIEAGIKVVQLHGDEDQQFINELKIKINNNQISIWKVIRINKEIASDREPYLNINGLIFDKYSAVAYGGTGVAFNWDILSGKTFEAPIVLAGGLTADNLKDAVRIVNPFCVDVSSSVETHGYKDKEKVKVFVKKLKSLNLFNSQ</sequence>
<dbReference type="GO" id="GO:0000162">
    <property type="term" value="P:L-tryptophan biosynthetic process"/>
    <property type="evidence" value="ECO:0007669"/>
    <property type="project" value="UniProtKB-UniRule"/>
</dbReference>
<dbReference type="SUPFAM" id="SSF51366">
    <property type="entry name" value="Ribulose-phoshate binding barrel"/>
    <property type="match status" value="1"/>
</dbReference>
<evidence type="ECO:0000256" key="6">
    <source>
        <dbReference type="ARBA" id="ARBA00022822"/>
    </source>
</evidence>
<organism evidence="11 12">
    <name type="scientific">Alkaliphilus peptidifermentans DSM 18978</name>
    <dbReference type="NCBI Taxonomy" id="1120976"/>
    <lineage>
        <taxon>Bacteria</taxon>
        <taxon>Bacillati</taxon>
        <taxon>Bacillota</taxon>
        <taxon>Clostridia</taxon>
        <taxon>Peptostreptococcales</taxon>
        <taxon>Natronincolaceae</taxon>
        <taxon>Alkaliphilus</taxon>
    </lineage>
</organism>
<dbReference type="HAMAP" id="MF_00135">
    <property type="entry name" value="PRAI"/>
    <property type="match status" value="1"/>
</dbReference>
<dbReference type="EC" id="5.3.1.24" evidence="3 9"/>
<keyword evidence="8 9" id="KW-0413">Isomerase</keyword>
<feature type="domain" description="N-(5'phosphoribosyl) anthranilate isomerase (PRAI)" evidence="10">
    <location>
        <begin position="13"/>
        <end position="211"/>
    </location>
</feature>
<accession>A0A1G5JPU2</accession>
<protein>
    <recommendedName>
        <fullName evidence="4 9">N-(5'-phosphoribosyl)anthranilate isomerase</fullName>
        <shortName evidence="9">PRAI</shortName>
        <ecNumber evidence="3 9">5.3.1.24</ecNumber>
    </recommendedName>
</protein>
<evidence type="ECO:0000256" key="4">
    <source>
        <dbReference type="ARBA" id="ARBA00022272"/>
    </source>
</evidence>
<dbReference type="UniPathway" id="UPA00035">
    <property type="reaction ID" value="UER00042"/>
</dbReference>
<name>A0A1G5JPU2_9FIRM</name>
<dbReference type="CDD" id="cd00405">
    <property type="entry name" value="PRAI"/>
    <property type="match status" value="1"/>
</dbReference>
<dbReference type="InterPro" id="IPR044643">
    <property type="entry name" value="TrpF_fam"/>
</dbReference>
<evidence type="ECO:0000256" key="1">
    <source>
        <dbReference type="ARBA" id="ARBA00001164"/>
    </source>
</evidence>
<evidence type="ECO:0000313" key="12">
    <source>
        <dbReference type="Proteomes" id="UP000198636"/>
    </source>
</evidence>
<evidence type="ECO:0000259" key="10">
    <source>
        <dbReference type="Pfam" id="PF00697"/>
    </source>
</evidence>
<keyword evidence="6 9" id="KW-0822">Tryptophan biosynthesis</keyword>
<dbReference type="AlphaFoldDB" id="A0A1G5JPU2"/>
<keyword evidence="12" id="KW-1185">Reference proteome</keyword>
<proteinExistence type="inferred from homology"/>
<keyword evidence="7 9" id="KW-0057">Aromatic amino acid biosynthesis</keyword>
<dbReference type="InterPro" id="IPR001240">
    <property type="entry name" value="PRAI_dom"/>
</dbReference>
<evidence type="ECO:0000256" key="3">
    <source>
        <dbReference type="ARBA" id="ARBA00012572"/>
    </source>
</evidence>
<evidence type="ECO:0000256" key="8">
    <source>
        <dbReference type="ARBA" id="ARBA00023235"/>
    </source>
</evidence>
<comment type="catalytic activity">
    <reaction evidence="1 9">
        <text>N-(5-phospho-beta-D-ribosyl)anthranilate = 1-(2-carboxyphenylamino)-1-deoxy-D-ribulose 5-phosphate</text>
        <dbReference type="Rhea" id="RHEA:21540"/>
        <dbReference type="ChEBI" id="CHEBI:18277"/>
        <dbReference type="ChEBI" id="CHEBI:58613"/>
        <dbReference type="EC" id="5.3.1.24"/>
    </reaction>
</comment>
<reference evidence="11 12" key="1">
    <citation type="submission" date="2016-10" db="EMBL/GenBank/DDBJ databases">
        <authorList>
            <person name="de Groot N.N."/>
        </authorList>
    </citation>
    <scope>NUCLEOTIDE SEQUENCE [LARGE SCALE GENOMIC DNA]</scope>
    <source>
        <strain evidence="11 12">DSM 18978</strain>
    </source>
</reference>
<dbReference type="STRING" id="1120976.SAMN03080606_02956"/>
<evidence type="ECO:0000256" key="7">
    <source>
        <dbReference type="ARBA" id="ARBA00023141"/>
    </source>
</evidence>
<comment type="pathway">
    <text evidence="2 9">Amino-acid biosynthesis; L-tryptophan biosynthesis; L-tryptophan from chorismate: step 3/5.</text>
</comment>
<dbReference type="PANTHER" id="PTHR42894">
    <property type="entry name" value="N-(5'-PHOSPHORIBOSYL)ANTHRANILATE ISOMERASE"/>
    <property type="match status" value="1"/>
</dbReference>
<dbReference type="EMBL" id="FMUS01000021">
    <property type="protein sequence ID" value="SCY90366.1"/>
    <property type="molecule type" value="Genomic_DNA"/>
</dbReference>
<evidence type="ECO:0000256" key="9">
    <source>
        <dbReference type="HAMAP-Rule" id="MF_00135"/>
    </source>
</evidence>
<dbReference type="Pfam" id="PF00697">
    <property type="entry name" value="PRAI"/>
    <property type="match status" value="1"/>
</dbReference>
<dbReference type="GO" id="GO:0004640">
    <property type="term" value="F:phosphoribosylanthranilate isomerase activity"/>
    <property type="evidence" value="ECO:0007669"/>
    <property type="project" value="UniProtKB-UniRule"/>
</dbReference>
<dbReference type="Gene3D" id="3.20.20.70">
    <property type="entry name" value="Aldolase class I"/>
    <property type="match status" value="1"/>
</dbReference>
<keyword evidence="5 9" id="KW-0028">Amino-acid biosynthesis</keyword>
<dbReference type="PANTHER" id="PTHR42894:SF1">
    <property type="entry name" value="N-(5'-PHOSPHORIBOSYL)ANTHRANILATE ISOMERASE"/>
    <property type="match status" value="1"/>
</dbReference>
<gene>
    <name evidence="9" type="primary">trpF</name>
    <name evidence="11" type="ORF">SAMN03080606_02956</name>
</gene>
<evidence type="ECO:0000313" key="11">
    <source>
        <dbReference type="EMBL" id="SCY90366.1"/>
    </source>
</evidence>
<evidence type="ECO:0000256" key="2">
    <source>
        <dbReference type="ARBA" id="ARBA00004664"/>
    </source>
</evidence>